<sequence>MDIDQWRSYNSSNLIQKNELHKLKIWLSDKLERFKQPVAYYLLDIEKYQKQGLIKLSRTQLQQDLKLKVLKEIYV</sequence>
<dbReference type="Proteomes" id="UP000254802">
    <property type="component" value="Unassembled WGS sequence"/>
</dbReference>
<name>A0A378MYF4_MANHA</name>
<evidence type="ECO:0000313" key="1">
    <source>
        <dbReference type="EMBL" id="STY61231.1"/>
    </source>
</evidence>
<reference evidence="1 2" key="1">
    <citation type="submission" date="2018-06" db="EMBL/GenBank/DDBJ databases">
        <authorList>
            <consortium name="Pathogen Informatics"/>
            <person name="Doyle S."/>
        </authorList>
    </citation>
    <scope>NUCLEOTIDE SEQUENCE [LARGE SCALE GENOMIC DNA]</scope>
    <source>
        <strain evidence="1 2">NCTC10638</strain>
    </source>
</reference>
<dbReference type="EMBL" id="UGPN01000002">
    <property type="protein sequence ID" value="STY61231.1"/>
    <property type="molecule type" value="Genomic_DNA"/>
</dbReference>
<keyword evidence="1" id="KW-0436">Ligase</keyword>
<protein>
    <submittedName>
        <fullName evidence="1">O-succinylbenzoic acid--CoA ligase</fullName>
    </submittedName>
</protein>
<proteinExistence type="predicted"/>
<evidence type="ECO:0000313" key="2">
    <source>
        <dbReference type="Proteomes" id="UP000254802"/>
    </source>
</evidence>
<dbReference type="GO" id="GO:0016874">
    <property type="term" value="F:ligase activity"/>
    <property type="evidence" value="ECO:0007669"/>
    <property type="project" value="UniProtKB-KW"/>
</dbReference>
<dbReference type="AlphaFoldDB" id="A0A378MYF4"/>
<accession>A0A378MYF4</accession>
<organism evidence="1 2">
    <name type="scientific">Mannheimia haemolytica</name>
    <name type="common">Pasteurella haemolytica</name>
    <dbReference type="NCBI Taxonomy" id="75985"/>
    <lineage>
        <taxon>Bacteria</taxon>
        <taxon>Pseudomonadati</taxon>
        <taxon>Pseudomonadota</taxon>
        <taxon>Gammaproteobacteria</taxon>
        <taxon>Pasteurellales</taxon>
        <taxon>Pasteurellaceae</taxon>
        <taxon>Mannheimia</taxon>
    </lineage>
</organism>
<gene>
    <name evidence="1" type="ORF">NCTC10638_02440</name>
</gene>